<evidence type="ECO:0000256" key="1">
    <source>
        <dbReference type="SAM" id="Phobius"/>
    </source>
</evidence>
<gene>
    <name evidence="2" type="ORF">AURMO_01370</name>
</gene>
<dbReference type="KEGG" id="aum:AURMO_01370"/>
<dbReference type="RefSeq" id="WP_110234296.1">
    <property type="nucleotide sequence ID" value="NZ_CP023994.1"/>
</dbReference>
<keyword evidence="1" id="KW-1133">Transmembrane helix</keyword>
<dbReference type="EMBL" id="CP023994">
    <property type="protein sequence ID" value="AWR21960.1"/>
    <property type="molecule type" value="Genomic_DNA"/>
</dbReference>
<feature type="transmembrane region" description="Helical" evidence="1">
    <location>
        <begin position="16"/>
        <end position="35"/>
    </location>
</feature>
<organism evidence="2 3">
    <name type="scientific">Aurantimicrobium photophilum</name>
    <dbReference type="NCBI Taxonomy" id="1987356"/>
    <lineage>
        <taxon>Bacteria</taxon>
        <taxon>Bacillati</taxon>
        <taxon>Actinomycetota</taxon>
        <taxon>Actinomycetes</taxon>
        <taxon>Micrococcales</taxon>
        <taxon>Microbacteriaceae</taxon>
        <taxon>Aurantimicrobium</taxon>
    </lineage>
</organism>
<feature type="transmembrane region" description="Helical" evidence="1">
    <location>
        <begin position="104"/>
        <end position="129"/>
    </location>
</feature>
<keyword evidence="3" id="KW-1185">Reference proteome</keyword>
<protein>
    <submittedName>
        <fullName evidence="2">Uncharacterized protein</fullName>
    </submittedName>
</protein>
<evidence type="ECO:0000313" key="3">
    <source>
        <dbReference type="Proteomes" id="UP000246894"/>
    </source>
</evidence>
<sequence>MQSDPGVRRGDARRRLLAFGLLTLVLVGLFGMHVLSGSAGHGGHDTRSPAALIATDHEAAGADMGGSVVTAAGVHASSTMAAPDPAPGDAHCPGPCGDPDPGHVMLMVGCVLALLVAVVLLFAPLMLGYSWRSLVLAIRSLPPAGTVLPRPRPPSLRVLSISRT</sequence>
<dbReference type="AlphaFoldDB" id="A0A2Z3RZR5"/>
<evidence type="ECO:0000313" key="2">
    <source>
        <dbReference type="EMBL" id="AWR21960.1"/>
    </source>
</evidence>
<reference evidence="2 3" key="1">
    <citation type="submission" date="2017-10" db="EMBL/GenBank/DDBJ databases">
        <title>Genome of an Actinobacterium that displays light-enhanced growth.</title>
        <authorList>
            <person name="Maresca J.A."/>
            <person name="Hempel P."/>
            <person name="Shevchenko O."/>
            <person name="Miller K.J."/>
            <person name="Hahn M.W."/>
        </authorList>
    </citation>
    <scope>NUCLEOTIDE SEQUENCE [LARGE SCALE GENOMIC DNA]</scope>
    <source>
        <strain evidence="2 3">MWH-Mo1</strain>
    </source>
</reference>
<proteinExistence type="predicted"/>
<accession>A0A2Z3RZR5</accession>
<dbReference type="Proteomes" id="UP000246894">
    <property type="component" value="Chromosome"/>
</dbReference>
<dbReference type="Pfam" id="PF19650">
    <property type="entry name" value="DUF6153"/>
    <property type="match status" value="1"/>
</dbReference>
<name>A0A2Z3RZR5_9MICO</name>
<dbReference type="OrthoDB" id="9891705at2"/>
<keyword evidence="1" id="KW-0472">Membrane</keyword>
<keyword evidence="1" id="KW-0812">Transmembrane</keyword>
<dbReference type="InterPro" id="IPR046151">
    <property type="entry name" value="DUF6153"/>
</dbReference>